<dbReference type="OrthoDB" id="446890at2759"/>
<dbReference type="Pfam" id="PF00255">
    <property type="entry name" value="GSHPx"/>
    <property type="match status" value="1"/>
</dbReference>
<dbReference type="KEGG" id="apln:108732800"/>
<dbReference type="GeneID" id="108732800"/>
<dbReference type="Proteomes" id="UP000192223">
    <property type="component" value="Unplaced"/>
</dbReference>
<evidence type="ECO:0000313" key="5">
    <source>
        <dbReference type="RefSeq" id="XP_018319263.1"/>
    </source>
</evidence>
<dbReference type="InterPro" id="IPR036249">
    <property type="entry name" value="Thioredoxin-like_sf"/>
</dbReference>
<evidence type="ECO:0000256" key="2">
    <source>
        <dbReference type="ARBA" id="ARBA00022559"/>
    </source>
</evidence>
<evidence type="ECO:0000313" key="4">
    <source>
        <dbReference type="Proteomes" id="UP000192223"/>
    </source>
</evidence>
<keyword evidence="3" id="KW-0560">Oxidoreductase</keyword>
<dbReference type="GO" id="GO:0004601">
    <property type="term" value="F:peroxidase activity"/>
    <property type="evidence" value="ECO:0007669"/>
    <property type="project" value="UniProtKB-KW"/>
</dbReference>
<proteinExistence type="inferred from homology"/>
<sequence length="104" mass="12041">MSNQMNKLSLGKDVKKISIESDEEYEEDYDYMVDITGTIYQFSAKTLTGDDLSFLRYKGSVCLIVNIAFQDKESSSQFKELMEIYTKSPRVTGRISNNMKLRRN</sequence>
<dbReference type="SUPFAM" id="SSF52833">
    <property type="entry name" value="Thioredoxin-like"/>
    <property type="match status" value="1"/>
</dbReference>
<evidence type="ECO:0000256" key="3">
    <source>
        <dbReference type="ARBA" id="ARBA00023002"/>
    </source>
</evidence>
<evidence type="ECO:0000256" key="1">
    <source>
        <dbReference type="ARBA" id="ARBA00006926"/>
    </source>
</evidence>
<dbReference type="Gene3D" id="3.40.30.10">
    <property type="entry name" value="Glutaredoxin"/>
    <property type="match status" value="1"/>
</dbReference>
<accession>A0A1W4WGN2</accession>
<gene>
    <name evidence="5" type="primary">LOC108732800</name>
</gene>
<dbReference type="AlphaFoldDB" id="A0A1W4WGN2"/>
<dbReference type="InterPro" id="IPR000889">
    <property type="entry name" value="Glutathione_peroxidase"/>
</dbReference>
<comment type="similarity">
    <text evidence="1">Belongs to the glutathione peroxidase family.</text>
</comment>
<dbReference type="GO" id="GO:0006979">
    <property type="term" value="P:response to oxidative stress"/>
    <property type="evidence" value="ECO:0007669"/>
    <property type="project" value="InterPro"/>
</dbReference>
<dbReference type="InParanoid" id="A0A1W4WGN2"/>
<protein>
    <submittedName>
        <fullName evidence="5">Uncharacterized protein LOC108732800</fullName>
    </submittedName>
</protein>
<keyword evidence="4" id="KW-1185">Reference proteome</keyword>
<reference evidence="5" key="1">
    <citation type="submission" date="2025-08" db="UniProtKB">
        <authorList>
            <consortium name="RefSeq"/>
        </authorList>
    </citation>
    <scope>IDENTIFICATION</scope>
    <source>
        <tissue evidence="5">Entire body</tissue>
    </source>
</reference>
<name>A0A1W4WGN2_AGRPL</name>
<organism evidence="4 5">
    <name type="scientific">Agrilus planipennis</name>
    <name type="common">Emerald ash borer</name>
    <name type="synonym">Agrilus marcopoli</name>
    <dbReference type="NCBI Taxonomy" id="224129"/>
    <lineage>
        <taxon>Eukaryota</taxon>
        <taxon>Metazoa</taxon>
        <taxon>Ecdysozoa</taxon>
        <taxon>Arthropoda</taxon>
        <taxon>Hexapoda</taxon>
        <taxon>Insecta</taxon>
        <taxon>Pterygota</taxon>
        <taxon>Neoptera</taxon>
        <taxon>Endopterygota</taxon>
        <taxon>Coleoptera</taxon>
        <taxon>Polyphaga</taxon>
        <taxon>Elateriformia</taxon>
        <taxon>Buprestoidea</taxon>
        <taxon>Buprestidae</taxon>
        <taxon>Agrilinae</taxon>
        <taxon>Agrilus</taxon>
    </lineage>
</organism>
<keyword evidence="2" id="KW-0575">Peroxidase</keyword>
<dbReference type="RefSeq" id="XP_018319263.1">
    <property type="nucleotide sequence ID" value="XM_018463761.2"/>
</dbReference>